<dbReference type="Proteomes" id="UP000242381">
    <property type="component" value="Unassembled WGS sequence"/>
</dbReference>
<dbReference type="VEuPathDB" id="FungiDB:BCV72DRAFT_198433"/>
<dbReference type="EMBL" id="KV921477">
    <property type="protein sequence ID" value="ORE14323.1"/>
    <property type="molecule type" value="Genomic_DNA"/>
</dbReference>
<evidence type="ECO:0000313" key="3">
    <source>
        <dbReference type="Proteomes" id="UP000242381"/>
    </source>
</evidence>
<dbReference type="OMA" id="DDICNEM"/>
<proteinExistence type="predicted"/>
<name>A0A1X0RQI9_RHIZD</name>
<keyword evidence="1" id="KW-1133">Transmembrane helix</keyword>
<evidence type="ECO:0000313" key="2">
    <source>
        <dbReference type="EMBL" id="ORE14323.1"/>
    </source>
</evidence>
<accession>A0A1X0RQI9</accession>
<evidence type="ECO:0000256" key="1">
    <source>
        <dbReference type="SAM" id="Phobius"/>
    </source>
</evidence>
<sequence>MAKVLKEMICALYQKPPDALRELTLVGFLLFYFYLLPIDTKFTMLLCYLSTGYVCPINHTKTVDLPEDTDDICNEMLSVLKTVYQDRFMMESTNRLVKQKLVDINVDLEQYKTILPSFTIKGSNRKTR</sequence>
<feature type="non-terminal residue" evidence="2">
    <location>
        <position position="128"/>
    </location>
</feature>
<gene>
    <name evidence="2" type="ORF">BCV71DRAFT_162799</name>
</gene>
<feature type="transmembrane region" description="Helical" evidence="1">
    <location>
        <begin position="20"/>
        <end position="36"/>
    </location>
</feature>
<organism evidence="2 3">
    <name type="scientific">Rhizopus microsporus</name>
    <dbReference type="NCBI Taxonomy" id="58291"/>
    <lineage>
        <taxon>Eukaryota</taxon>
        <taxon>Fungi</taxon>
        <taxon>Fungi incertae sedis</taxon>
        <taxon>Mucoromycota</taxon>
        <taxon>Mucoromycotina</taxon>
        <taxon>Mucoromycetes</taxon>
        <taxon>Mucorales</taxon>
        <taxon>Mucorineae</taxon>
        <taxon>Rhizopodaceae</taxon>
        <taxon>Rhizopus</taxon>
    </lineage>
</organism>
<reference evidence="2 3" key="1">
    <citation type="journal article" date="2016" name="Proc. Natl. Acad. Sci. U.S.A.">
        <title>Lipid metabolic changes in an early divergent fungus govern the establishment of a mutualistic symbiosis with endobacteria.</title>
        <authorList>
            <person name="Lastovetsky O.A."/>
            <person name="Gaspar M.L."/>
            <person name="Mondo S.J."/>
            <person name="LaButti K.M."/>
            <person name="Sandor L."/>
            <person name="Grigoriev I.V."/>
            <person name="Henry S.A."/>
            <person name="Pawlowska T.E."/>
        </authorList>
    </citation>
    <scope>NUCLEOTIDE SEQUENCE [LARGE SCALE GENOMIC DNA]</scope>
    <source>
        <strain evidence="2 3">ATCC 11559</strain>
    </source>
</reference>
<protein>
    <submittedName>
        <fullName evidence="2">Uncharacterized protein</fullName>
    </submittedName>
</protein>
<keyword evidence="1" id="KW-0812">Transmembrane</keyword>
<dbReference type="AlphaFoldDB" id="A0A1X0RQI9"/>
<keyword evidence="1" id="KW-0472">Membrane</keyword>